<reference evidence="3 4" key="1">
    <citation type="submission" date="2018-05" db="EMBL/GenBank/DDBJ databases">
        <title>Chitinophaga sp. nov., isolated from rhizosphere soil of Alhagi.</title>
        <authorList>
            <person name="Liu Y."/>
        </authorList>
    </citation>
    <scope>NUCLEOTIDE SEQUENCE [LARGE SCALE GENOMIC DNA]</scope>
    <source>
        <strain evidence="3 4">T22</strain>
    </source>
</reference>
<dbReference type="SUPFAM" id="SSF48208">
    <property type="entry name" value="Six-hairpin glycosidases"/>
    <property type="match status" value="1"/>
</dbReference>
<sequence>MRQLIDENMKFAVKQYAVLKDSTPAGRMPRTFQNGRSVDAKTDWWCSGFYPGTLWYIYEYTKDAGIKTEAEKRLAILEKEKRYTGNHDIGFMIFCSFGNAYRITGNKQYKDVIDTAAVYQITRYRPTIHSIQSWNKSDKFNCPVIIDNMMNLEQLLWASQQGGSSRFREIAETHANTTMKNHYRPDFSSYHVVDYDLGNGQVLGRRTHQGAHDTSAWSRGQAWGLYGFTMMYRFTKNKAYLQHAQKIADFVLSHPNLPEDKIPYWDFNAPEMPTKRDASAGAIIASALLELGQYTAKADRARYVDAATVMLQALSSDAYRAKLGSNGGFLLEHNVGHFRANSEVDVPLTYADYYFLEGLLRYKKWYL</sequence>
<dbReference type="InterPro" id="IPR052369">
    <property type="entry name" value="UG_Glycosaminoglycan_Hydrolase"/>
</dbReference>
<dbReference type="PANTHER" id="PTHR36845">
    <property type="entry name" value="HYDROLASE, PUTATIVE (AFU_ORTHOLOGUE AFUA_7G05090)-RELATED"/>
    <property type="match status" value="1"/>
</dbReference>
<organism evidence="3 4">
    <name type="scientific">Chitinophaga alhagiae</name>
    <dbReference type="NCBI Taxonomy" id="2203219"/>
    <lineage>
        <taxon>Bacteria</taxon>
        <taxon>Pseudomonadati</taxon>
        <taxon>Bacteroidota</taxon>
        <taxon>Chitinophagia</taxon>
        <taxon>Chitinophagales</taxon>
        <taxon>Chitinophagaceae</taxon>
        <taxon>Chitinophaga</taxon>
    </lineage>
</organism>
<dbReference type="Proteomes" id="UP000246099">
    <property type="component" value="Chromosome"/>
</dbReference>
<dbReference type="InterPro" id="IPR008928">
    <property type="entry name" value="6-hairpin_glycosidase_sf"/>
</dbReference>
<dbReference type="InterPro" id="IPR012341">
    <property type="entry name" value="6hp_glycosidase-like_sf"/>
</dbReference>
<keyword evidence="4" id="KW-1185">Reference proteome</keyword>
<keyword evidence="1 3" id="KW-0378">Hydrolase</keyword>
<gene>
    <name evidence="3" type="ORF">DLD77_02755</name>
</gene>
<evidence type="ECO:0000256" key="1">
    <source>
        <dbReference type="ARBA" id="ARBA00022801"/>
    </source>
</evidence>
<protein>
    <submittedName>
        <fullName evidence="3">Glucuronyl hydrolase</fullName>
    </submittedName>
</protein>
<comment type="similarity">
    <text evidence="2">Belongs to the glycosyl hydrolase 88 family.</text>
</comment>
<evidence type="ECO:0000313" key="3">
    <source>
        <dbReference type="EMBL" id="AWO02194.1"/>
    </source>
</evidence>
<name>A0ABN5LTC3_9BACT</name>
<proteinExistence type="inferred from homology"/>
<dbReference type="GO" id="GO:0016787">
    <property type="term" value="F:hydrolase activity"/>
    <property type="evidence" value="ECO:0007669"/>
    <property type="project" value="UniProtKB-KW"/>
</dbReference>
<evidence type="ECO:0000313" key="4">
    <source>
        <dbReference type="Proteomes" id="UP000246099"/>
    </source>
</evidence>
<dbReference type="PANTHER" id="PTHR36845:SF1">
    <property type="entry name" value="HYDROLASE, PUTATIVE (AFU_ORTHOLOGUE AFUA_7G05090)-RELATED"/>
    <property type="match status" value="1"/>
</dbReference>
<dbReference type="EMBL" id="CP029600">
    <property type="protein sequence ID" value="AWO02194.1"/>
    <property type="molecule type" value="Genomic_DNA"/>
</dbReference>
<dbReference type="Gene3D" id="1.50.10.10">
    <property type="match status" value="1"/>
</dbReference>
<evidence type="ECO:0000256" key="2">
    <source>
        <dbReference type="ARBA" id="ARBA00038358"/>
    </source>
</evidence>
<accession>A0ABN5LTC3</accession>